<dbReference type="eggNOG" id="COG1482">
    <property type="taxonomic scope" value="Bacteria"/>
</dbReference>
<feature type="domain" description="MucBP" evidence="2">
    <location>
        <begin position="7"/>
        <end position="69"/>
    </location>
</feature>
<evidence type="ECO:0000259" key="2">
    <source>
        <dbReference type="Pfam" id="PF06458"/>
    </source>
</evidence>
<sequence>MANTAPVWVYDKDIATGELLQEPRRLDGKSGTDYHVSPAAIKQYEYVDNSGQLTGVFGDLPQTSVLYYRPNDWRAVHRIDMFVETLTKLPVYPTPSDLSPIITTISPKEFWNTHLRVITSNGQFWYQIGDHHWLRYDSSQMALSDNAPDQANVNYFNNPEKVESDQPNAIVNFLPGQSTEVFESPYGLPVGSVLDGDFVAISDELHDANGVVWLKLATKGWINGVYIDRL</sequence>
<evidence type="ECO:0000313" key="4">
    <source>
        <dbReference type="Proteomes" id="UP000192288"/>
    </source>
</evidence>
<accession>A0A1X0VF67</accession>
<dbReference type="Proteomes" id="UP000192288">
    <property type="component" value="Unassembled WGS sequence"/>
</dbReference>
<dbReference type="STRING" id="33968.BMS77_03750"/>
<gene>
    <name evidence="3" type="ORF">BMR96_02435</name>
</gene>
<name>A0A1X0VF67_LEUPS</name>
<dbReference type="Pfam" id="PF06458">
    <property type="entry name" value="MucBP"/>
    <property type="match status" value="1"/>
</dbReference>
<protein>
    <recommendedName>
        <fullName evidence="2">MucBP domain-containing protein</fullName>
    </recommendedName>
</protein>
<proteinExistence type="predicted"/>
<dbReference type="EMBL" id="MPLS01000005">
    <property type="protein sequence ID" value="ORI98358.1"/>
    <property type="molecule type" value="Genomic_DNA"/>
</dbReference>
<comment type="caution">
    <text evidence="3">The sequence shown here is derived from an EMBL/GenBank/DDBJ whole genome shotgun (WGS) entry which is preliminary data.</text>
</comment>
<organism evidence="3 4">
    <name type="scientific">Leuconostoc pseudomesenteroides</name>
    <dbReference type="NCBI Taxonomy" id="33968"/>
    <lineage>
        <taxon>Bacteria</taxon>
        <taxon>Bacillati</taxon>
        <taxon>Bacillota</taxon>
        <taxon>Bacilli</taxon>
        <taxon>Lactobacillales</taxon>
        <taxon>Lactobacillaceae</taxon>
        <taxon>Leuconostoc</taxon>
    </lineage>
</organism>
<dbReference type="Gene3D" id="3.10.20.320">
    <property type="entry name" value="Putative peptidoglycan bound protein (lpxtg motif)"/>
    <property type="match status" value="1"/>
</dbReference>
<evidence type="ECO:0000313" key="3">
    <source>
        <dbReference type="EMBL" id="ORI98358.1"/>
    </source>
</evidence>
<dbReference type="AlphaFoldDB" id="A0A1X0VF67"/>
<keyword evidence="1" id="KW-0677">Repeat</keyword>
<evidence type="ECO:0000256" key="1">
    <source>
        <dbReference type="ARBA" id="ARBA00022737"/>
    </source>
</evidence>
<dbReference type="RefSeq" id="WP_080519094.1">
    <property type="nucleotide sequence ID" value="NZ_MPLS01000005.1"/>
</dbReference>
<dbReference type="InterPro" id="IPR009459">
    <property type="entry name" value="MucBP_dom"/>
</dbReference>
<reference evidence="3 4" key="1">
    <citation type="journal article" date="2017" name="Front. Microbiol.">
        <title>Genomic Characterization of Dairy Associated Leuconostoc Species and Diversity of Leuconostocs in Undefined Mixed Mesophilic Starter Cultures.</title>
        <authorList>
            <person name="Frantzen C.A."/>
            <person name="Kot W."/>
            <person name="Pedersen T.B."/>
            <person name="Ardo Y.M."/>
            <person name="Broadbent J.R."/>
            <person name="Neve H."/>
            <person name="Hansen L.H."/>
            <person name="Dal Bello F."/>
            <person name="Ostlie H.M."/>
            <person name="Kleppen H.P."/>
            <person name="Vogensen F.K."/>
            <person name="Holo H."/>
        </authorList>
    </citation>
    <scope>NUCLEOTIDE SEQUENCE [LARGE SCALE GENOMIC DNA]</scope>
    <source>
        <strain evidence="3 4">LMGCF08</strain>
    </source>
</reference>